<feature type="transmembrane region" description="Helical" evidence="1">
    <location>
        <begin position="60"/>
        <end position="81"/>
    </location>
</feature>
<gene>
    <name evidence="2" type="ORF">Q4Q35_03870</name>
</gene>
<sequence>MFKNIKWSDLRVLGENKMINKSYIYLFIVPALAKILEKVKSPLNMVIFGEDIEIVFELPFTWQVFYFCSLFFTIAAVIYNLKAPSIIKENKSYASFVEEQKNFKHLDRYIGEFYGNTKYYNKLNWKKIVSFMEEGDKKKLDKELFLLFINKLNRFTNKYFHKHQLNNFKSTINFKNKDKNKNILYEINVVWFYIVYLHEKKNNKKGLENGFWMIYDLLNMSKSNYKKVSFFSYLLGIFLIAFVLIQNVWTVIKIMFNIQ</sequence>
<evidence type="ECO:0000256" key="1">
    <source>
        <dbReference type="SAM" id="Phobius"/>
    </source>
</evidence>
<evidence type="ECO:0000313" key="3">
    <source>
        <dbReference type="Proteomes" id="UP001176883"/>
    </source>
</evidence>
<proteinExistence type="predicted"/>
<keyword evidence="1" id="KW-1133">Transmembrane helix</keyword>
<feature type="transmembrane region" description="Helical" evidence="1">
    <location>
        <begin position="230"/>
        <end position="252"/>
    </location>
</feature>
<accession>A0ABT8W744</accession>
<dbReference type="RefSeq" id="WP_303276619.1">
    <property type="nucleotide sequence ID" value="NZ_JAUOEK010000056.1"/>
</dbReference>
<protein>
    <submittedName>
        <fullName evidence="2">Uncharacterized protein</fullName>
    </submittedName>
</protein>
<dbReference type="Proteomes" id="UP001176883">
    <property type="component" value="Unassembled WGS sequence"/>
</dbReference>
<name>A0ABT8W744_9FLAO</name>
<evidence type="ECO:0000313" key="2">
    <source>
        <dbReference type="EMBL" id="MDO5968935.1"/>
    </source>
</evidence>
<keyword evidence="1" id="KW-0472">Membrane</keyword>
<reference evidence="2" key="1">
    <citation type="submission" date="2023-07" db="EMBL/GenBank/DDBJ databases">
        <title>Two novel species in the genus Flavivirga.</title>
        <authorList>
            <person name="Kwon K."/>
        </authorList>
    </citation>
    <scope>NUCLEOTIDE SEQUENCE</scope>
    <source>
        <strain evidence="2">KCTC 52353</strain>
    </source>
</reference>
<keyword evidence="3" id="KW-1185">Reference proteome</keyword>
<organism evidence="2 3">
    <name type="scientific">Flavivirga aquimarina</name>
    <dbReference type="NCBI Taxonomy" id="2027862"/>
    <lineage>
        <taxon>Bacteria</taxon>
        <taxon>Pseudomonadati</taxon>
        <taxon>Bacteroidota</taxon>
        <taxon>Flavobacteriia</taxon>
        <taxon>Flavobacteriales</taxon>
        <taxon>Flavobacteriaceae</taxon>
        <taxon>Flavivirga</taxon>
    </lineage>
</organism>
<keyword evidence="1" id="KW-0812">Transmembrane</keyword>
<comment type="caution">
    <text evidence="2">The sequence shown here is derived from an EMBL/GenBank/DDBJ whole genome shotgun (WGS) entry which is preliminary data.</text>
</comment>
<dbReference type="EMBL" id="JAUOEK010000056">
    <property type="protein sequence ID" value="MDO5968935.1"/>
    <property type="molecule type" value="Genomic_DNA"/>
</dbReference>